<protein>
    <submittedName>
        <fullName evidence="5">Nitroreductase</fullName>
    </submittedName>
</protein>
<dbReference type="PANTHER" id="PTHR23026">
    <property type="entry name" value="NADPH NITROREDUCTASE"/>
    <property type="match status" value="1"/>
</dbReference>
<feature type="domain" description="Nitroreductase" evidence="4">
    <location>
        <begin position="30"/>
        <end position="219"/>
    </location>
</feature>
<dbReference type="InterPro" id="IPR000415">
    <property type="entry name" value="Nitroreductase-like"/>
</dbReference>
<dbReference type="AlphaFoldDB" id="A0A4R3QKJ2"/>
<sequence length="243" mass="27130">MSMDNTSYPGRPEPDGRRHGAIMDVYEAVTSRRAVRGFKDEPVKREVLERVLSAAAWSPSGSNIQPWNTYVMTGAPLAELKTSAVERVAHGDPWDKRQYEMYPPVLKSPYGERRSAFGKERYSALGIAREDWEARQRAAIANWNCFGAPAALFCYIDRDLGLPQWADVGMYLQTVMLLLRAEGLHSCTQMAWSQVRETVAEALSPPDGLILFCGMSIGYEDPTVSYVRTGRAPLDETVTFVGD</sequence>
<evidence type="ECO:0000256" key="3">
    <source>
        <dbReference type="ARBA" id="ARBA00023002"/>
    </source>
</evidence>
<dbReference type="InterPro" id="IPR029479">
    <property type="entry name" value="Nitroreductase"/>
</dbReference>
<keyword evidence="2" id="KW-0288">FMN</keyword>
<dbReference type="CDD" id="cd02136">
    <property type="entry name" value="PnbA_NfnB-like"/>
    <property type="match status" value="1"/>
</dbReference>
<name>A0A4R3QKJ2_RHISU</name>
<dbReference type="SUPFAM" id="SSF55469">
    <property type="entry name" value="FMN-dependent nitroreductase-like"/>
    <property type="match status" value="1"/>
</dbReference>
<dbReference type="PANTHER" id="PTHR23026:SF90">
    <property type="entry name" value="IODOTYROSINE DEIODINASE 1"/>
    <property type="match status" value="1"/>
</dbReference>
<keyword evidence="3" id="KW-0560">Oxidoreductase</keyword>
<keyword evidence="1" id="KW-0285">Flavoprotein</keyword>
<evidence type="ECO:0000313" key="5">
    <source>
        <dbReference type="EMBL" id="TCU18786.1"/>
    </source>
</evidence>
<dbReference type="Gene3D" id="3.40.109.10">
    <property type="entry name" value="NADH Oxidase"/>
    <property type="match status" value="1"/>
</dbReference>
<evidence type="ECO:0000256" key="2">
    <source>
        <dbReference type="ARBA" id="ARBA00022643"/>
    </source>
</evidence>
<evidence type="ECO:0000259" key="4">
    <source>
        <dbReference type="Pfam" id="PF00881"/>
    </source>
</evidence>
<dbReference type="EMBL" id="SMBH01000002">
    <property type="protein sequence ID" value="TCU18786.1"/>
    <property type="molecule type" value="Genomic_DNA"/>
</dbReference>
<accession>A0A4R3QKJ2</accession>
<gene>
    <name evidence="5" type="ORF">EV132_10211</name>
</gene>
<dbReference type="Proteomes" id="UP000294576">
    <property type="component" value="Unassembled WGS sequence"/>
</dbReference>
<dbReference type="InterPro" id="IPR050627">
    <property type="entry name" value="Nitroreductase/BluB"/>
</dbReference>
<evidence type="ECO:0000256" key="1">
    <source>
        <dbReference type="ARBA" id="ARBA00022630"/>
    </source>
</evidence>
<organism evidence="5 6">
    <name type="scientific">Rhizobium sullae</name>
    <name type="common">Rhizobium hedysari</name>
    <dbReference type="NCBI Taxonomy" id="50338"/>
    <lineage>
        <taxon>Bacteria</taxon>
        <taxon>Pseudomonadati</taxon>
        <taxon>Pseudomonadota</taxon>
        <taxon>Alphaproteobacteria</taxon>
        <taxon>Hyphomicrobiales</taxon>
        <taxon>Rhizobiaceae</taxon>
        <taxon>Rhizobium/Agrobacterium group</taxon>
        <taxon>Rhizobium</taxon>
    </lineage>
</organism>
<dbReference type="Pfam" id="PF00881">
    <property type="entry name" value="Nitroreductase"/>
    <property type="match status" value="1"/>
</dbReference>
<evidence type="ECO:0000313" key="6">
    <source>
        <dbReference type="Proteomes" id="UP000294576"/>
    </source>
</evidence>
<reference evidence="5 6" key="1">
    <citation type="submission" date="2019-03" db="EMBL/GenBank/DDBJ databases">
        <title>Genomic Encyclopedia of Type Strains, Phase IV (KMG-V): Genome sequencing to study the core and pangenomes of soil and plant-associated prokaryotes.</title>
        <authorList>
            <person name="Whitman W."/>
        </authorList>
    </citation>
    <scope>NUCLEOTIDE SEQUENCE [LARGE SCALE GENOMIC DNA]</scope>
    <source>
        <strain evidence="5 6">Hc14</strain>
    </source>
</reference>
<proteinExistence type="predicted"/>
<dbReference type="GO" id="GO:0016491">
    <property type="term" value="F:oxidoreductase activity"/>
    <property type="evidence" value="ECO:0007669"/>
    <property type="project" value="UniProtKB-KW"/>
</dbReference>
<comment type="caution">
    <text evidence="5">The sequence shown here is derived from an EMBL/GenBank/DDBJ whole genome shotgun (WGS) entry which is preliminary data.</text>
</comment>